<dbReference type="AlphaFoldDB" id="A0A367JZJ7"/>
<dbReference type="EMBL" id="PJQL01000473">
    <property type="protein sequence ID" value="RCH95384.1"/>
    <property type="molecule type" value="Genomic_DNA"/>
</dbReference>
<reference evidence="1 2" key="1">
    <citation type="journal article" date="2018" name="G3 (Bethesda)">
        <title>Phylogenetic and Phylogenomic Definition of Rhizopus Species.</title>
        <authorList>
            <person name="Gryganskyi A.P."/>
            <person name="Golan J."/>
            <person name="Dolatabadi S."/>
            <person name="Mondo S."/>
            <person name="Robb S."/>
            <person name="Idnurm A."/>
            <person name="Muszewska A."/>
            <person name="Steczkiewicz K."/>
            <person name="Masonjones S."/>
            <person name="Liao H.L."/>
            <person name="Gajdeczka M.T."/>
            <person name="Anike F."/>
            <person name="Vuek A."/>
            <person name="Anishchenko I.M."/>
            <person name="Voigt K."/>
            <person name="de Hoog G.S."/>
            <person name="Smith M.E."/>
            <person name="Heitman J."/>
            <person name="Vilgalys R."/>
            <person name="Stajich J.E."/>
        </authorList>
    </citation>
    <scope>NUCLEOTIDE SEQUENCE [LARGE SCALE GENOMIC DNA]</scope>
    <source>
        <strain evidence="1 2">CBS 357.93</strain>
    </source>
</reference>
<proteinExistence type="predicted"/>
<gene>
    <name evidence="1" type="ORF">CU097_013924</name>
</gene>
<evidence type="ECO:0000313" key="1">
    <source>
        <dbReference type="EMBL" id="RCH95384.1"/>
    </source>
</evidence>
<accession>A0A367JZJ7</accession>
<name>A0A367JZJ7_RHIAZ</name>
<organism evidence="1 2">
    <name type="scientific">Rhizopus azygosporus</name>
    <name type="common">Rhizopus microsporus var. azygosporus</name>
    <dbReference type="NCBI Taxonomy" id="86630"/>
    <lineage>
        <taxon>Eukaryota</taxon>
        <taxon>Fungi</taxon>
        <taxon>Fungi incertae sedis</taxon>
        <taxon>Mucoromycota</taxon>
        <taxon>Mucoromycotina</taxon>
        <taxon>Mucoromycetes</taxon>
        <taxon>Mucorales</taxon>
        <taxon>Mucorineae</taxon>
        <taxon>Rhizopodaceae</taxon>
        <taxon>Rhizopus</taxon>
    </lineage>
</organism>
<keyword evidence="2" id="KW-1185">Reference proteome</keyword>
<dbReference type="Proteomes" id="UP000252139">
    <property type="component" value="Unassembled WGS sequence"/>
</dbReference>
<evidence type="ECO:0000313" key="2">
    <source>
        <dbReference type="Proteomes" id="UP000252139"/>
    </source>
</evidence>
<comment type="caution">
    <text evidence="1">The sequence shown here is derived from an EMBL/GenBank/DDBJ whole genome shotgun (WGS) entry which is preliminary data.</text>
</comment>
<protein>
    <submittedName>
        <fullName evidence="1">Uncharacterized protein</fullName>
    </submittedName>
</protein>
<sequence>MNGFCLEKLLIKAFFELCRLYVDKCGKVKKESNALHGHMVFLDVKKVPLDEDVGAIEHQYGCIGTRTVSIDFTMKVTRQYQFAKNVLEKLVLDNPSTVAVPSIEIGVFL</sequence>